<reference evidence="2 3" key="1">
    <citation type="submission" date="2018-05" db="EMBL/GenBank/DDBJ databases">
        <title>Genome sequencing of Flavobacterium sp. HYN0056.</title>
        <authorList>
            <person name="Yi H."/>
            <person name="Baek C."/>
        </authorList>
    </citation>
    <scope>NUCLEOTIDE SEQUENCE [LARGE SCALE GENOMIC DNA]</scope>
    <source>
        <strain evidence="2 3">HYN0056</strain>
    </source>
</reference>
<dbReference type="Proteomes" id="UP000245250">
    <property type="component" value="Chromosome"/>
</dbReference>
<accession>A0A2S1YHW1</accession>
<evidence type="ECO:0000313" key="3">
    <source>
        <dbReference type="Proteomes" id="UP000245250"/>
    </source>
</evidence>
<evidence type="ECO:0008006" key="4">
    <source>
        <dbReference type="Google" id="ProtNLM"/>
    </source>
</evidence>
<dbReference type="OrthoDB" id="1350649at2"/>
<dbReference type="EMBL" id="CP029255">
    <property type="protein sequence ID" value="AWK03644.1"/>
    <property type="molecule type" value="Genomic_DNA"/>
</dbReference>
<dbReference type="AlphaFoldDB" id="A0A2S1YHW1"/>
<feature type="chain" id="PRO_5015578339" description="DUF4468 domain-containing protein" evidence="1">
    <location>
        <begin position="20"/>
        <end position="214"/>
    </location>
</feature>
<gene>
    <name evidence="2" type="ORF">HYN56_05165</name>
</gene>
<keyword evidence="1" id="KW-0732">Signal</keyword>
<dbReference type="RefSeq" id="WP_109191203.1">
    <property type="nucleotide sequence ID" value="NZ_CP029255.1"/>
</dbReference>
<dbReference type="KEGG" id="fcr:HYN56_05165"/>
<name>A0A2S1YHW1_9FLAO</name>
<proteinExistence type="predicted"/>
<keyword evidence="3" id="KW-1185">Reference proteome</keyword>
<organism evidence="2 3">
    <name type="scientific">Flavobacterium crocinum</name>
    <dbReference type="NCBI Taxonomy" id="2183896"/>
    <lineage>
        <taxon>Bacteria</taxon>
        <taxon>Pseudomonadati</taxon>
        <taxon>Bacteroidota</taxon>
        <taxon>Flavobacteriia</taxon>
        <taxon>Flavobacteriales</taxon>
        <taxon>Flavobacteriaceae</taxon>
        <taxon>Flavobacterium</taxon>
    </lineage>
</organism>
<sequence length="214" mass="23902">MKKIILILIALLSSNIGQAKFLKAVLYLEDGTKKTGLAELVQSEDSKINFKINEEAKKEKILSAEVKKIEYIDTENNKYIVEKFYFTTANLFTGKFSKSKKKIWFYIVYDKDVKIGAIPAEGGRRPNAGGTSSVVTIANTAYYFGKSSSEDLVFGFATSGNNLAVGTDSLVRKMSKEAFSDCPKLIDAIEKEDFKSNTVIDQLKVIFEKNKCKK</sequence>
<evidence type="ECO:0000313" key="2">
    <source>
        <dbReference type="EMBL" id="AWK03644.1"/>
    </source>
</evidence>
<feature type="signal peptide" evidence="1">
    <location>
        <begin position="1"/>
        <end position="19"/>
    </location>
</feature>
<protein>
    <recommendedName>
        <fullName evidence="4">DUF4468 domain-containing protein</fullName>
    </recommendedName>
</protein>
<evidence type="ECO:0000256" key="1">
    <source>
        <dbReference type="SAM" id="SignalP"/>
    </source>
</evidence>